<reference evidence="3 4" key="1">
    <citation type="submission" date="2006-02" db="EMBL/GenBank/DDBJ databases">
        <authorList>
            <person name="Pinhassi J."/>
            <person name="Pedros-Alio C."/>
            <person name="Ferriera S."/>
            <person name="Johnson J."/>
            <person name="Kravitz S."/>
            <person name="Halpern A."/>
            <person name="Remington K."/>
            <person name="Beeson K."/>
            <person name="Tran B."/>
            <person name="Rogers Y.-H."/>
            <person name="Friedman R."/>
            <person name="Venter J.C."/>
        </authorList>
    </citation>
    <scope>NUCLEOTIDE SEQUENCE [LARGE SCALE GENOMIC DNA]</scope>
    <source>
        <strain evidence="3 4">MED92</strain>
    </source>
</reference>
<name>A0A7U8C3V4_NEPCE</name>
<dbReference type="AlphaFoldDB" id="A0A7U8C3V4"/>
<dbReference type="EMBL" id="AAOW01000012">
    <property type="protein sequence ID" value="EAR60938.1"/>
    <property type="molecule type" value="Genomic_DNA"/>
</dbReference>
<dbReference type="PANTHER" id="PTHR42709:SF4">
    <property type="entry name" value="INNER MEMBRANE PROTEIN YQAA"/>
    <property type="match status" value="1"/>
</dbReference>
<dbReference type="OrthoDB" id="9814483at2"/>
<feature type="transmembrane region" description="Helical" evidence="1">
    <location>
        <begin position="117"/>
        <end position="138"/>
    </location>
</feature>
<keyword evidence="1" id="KW-0812">Transmembrane</keyword>
<evidence type="ECO:0000259" key="2">
    <source>
        <dbReference type="Pfam" id="PF09335"/>
    </source>
</evidence>
<evidence type="ECO:0000256" key="1">
    <source>
        <dbReference type="SAM" id="Phobius"/>
    </source>
</evidence>
<gene>
    <name evidence="3" type="ORF">MED92_02026</name>
</gene>
<dbReference type="InterPro" id="IPR032816">
    <property type="entry name" value="VTT_dom"/>
</dbReference>
<feature type="transmembrane region" description="Helical" evidence="1">
    <location>
        <begin position="89"/>
        <end position="111"/>
    </location>
</feature>
<sequence>MSEELSLTSLFLSGFISATLLPGGSEVLLAWQLNEGIHDPWLLWGSVTAGNTLGGIVTFLMGWAIAHYYPMREFTKPRQLQAKAWLEKYGAFALLLSWLPLIGDPLCLVAGWVKTRFLLSLLMITLGKAIRYLLIIGLF</sequence>
<organism evidence="3 4">
    <name type="scientific">Neptuniibacter caesariensis</name>
    <dbReference type="NCBI Taxonomy" id="207954"/>
    <lineage>
        <taxon>Bacteria</taxon>
        <taxon>Pseudomonadati</taxon>
        <taxon>Pseudomonadota</taxon>
        <taxon>Gammaproteobacteria</taxon>
        <taxon>Oceanospirillales</taxon>
        <taxon>Oceanospirillaceae</taxon>
        <taxon>Neptuniibacter</taxon>
    </lineage>
</organism>
<dbReference type="Pfam" id="PF09335">
    <property type="entry name" value="VTT_dom"/>
    <property type="match status" value="1"/>
</dbReference>
<dbReference type="GO" id="GO:0005886">
    <property type="term" value="C:plasma membrane"/>
    <property type="evidence" value="ECO:0007669"/>
    <property type="project" value="UniProtKB-ARBA"/>
</dbReference>
<protein>
    <recommendedName>
        <fullName evidence="2">VTT domain-containing protein</fullName>
    </recommendedName>
</protein>
<feature type="transmembrane region" description="Helical" evidence="1">
    <location>
        <begin position="42"/>
        <end position="69"/>
    </location>
</feature>
<dbReference type="PANTHER" id="PTHR42709">
    <property type="entry name" value="ALKALINE PHOSPHATASE LIKE PROTEIN"/>
    <property type="match status" value="1"/>
</dbReference>
<comment type="caution">
    <text evidence="3">The sequence shown here is derived from an EMBL/GenBank/DDBJ whole genome shotgun (WGS) entry which is preliminary data.</text>
</comment>
<accession>A0A7U8C3V4</accession>
<evidence type="ECO:0000313" key="4">
    <source>
        <dbReference type="Proteomes" id="UP000002171"/>
    </source>
</evidence>
<dbReference type="RefSeq" id="WP_007022424.1">
    <property type="nucleotide sequence ID" value="NZ_CH724127.1"/>
</dbReference>
<keyword evidence="4" id="KW-1185">Reference proteome</keyword>
<dbReference type="Proteomes" id="UP000002171">
    <property type="component" value="Unassembled WGS sequence"/>
</dbReference>
<feature type="domain" description="VTT" evidence="2">
    <location>
        <begin position="39"/>
        <end position="137"/>
    </location>
</feature>
<evidence type="ECO:0000313" key="3">
    <source>
        <dbReference type="EMBL" id="EAR60938.1"/>
    </source>
</evidence>
<dbReference type="InterPro" id="IPR051311">
    <property type="entry name" value="DedA_domain"/>
</dbReference>
<keyword evidence="1" id="KW-0472">Membrane</keyword>
<proteinExistence type="predicted"/>
<keyword evidence="1" id="KW-1133">Transmembrane helix</keyword>